<reference evidence="2 3" key="1">
    <citation type="submission" date="2019-08" db="EMBL/GenBank/DDBJ databases">
        <title>Bacillus genomes from the desert of Cuatro Cienegas, Coahuila.</title>
        <authorList>
            <person name="Olmedo-Alvarez G."/>
        </authorList>
    </citation>
    <scope>NUCLEOTIDE SEQUENCE [LARGE SCALE GENOMIC DNA]</scope>
    <source>
        <strain evidence="2 3">CH40_1T</strain>
    </source>
</reference>
<evidence type="ECO:0000256" key="1">
    <source>
        <dbReference type="SAM" id="Phobius"/>
    </source>
</evidence>
<evidence type="ECO:0000313" key="3">
    <source>
        <dbReference type="Proteomes" id="UP000323317"/>
    </source>
</evidence>
<accession>A0A5D4K872</accession>
<evidence type="ECO:0000313" key="2">
    <source>
        <dbReference type="EMBL" id="TYR73561.1"/>
    </source>
</evidence>
<sequence>MLALLSNLFELSGAVLLFCSLYFYRKFKKMKRKGELSAFEVTVLYITRAAIFLCAGSYLLLFLDRTY</sequence>
<dbReference type="AlphaFoldDB" id="A0A5D4K872"/>
<keyword evidence="1" id="KW-0812">Transmembrane</keyword>
<feature type="transmembrane region" description="Helical" evidence="1">
    <location>
        <begin position="36"/>
        <end position="61"/>
    </location>
</feature>
<proteinExistence type="predicted"/>
<feature type="transmembrane region" description="Helical" evidence="1">
    <location>
        <begin position="6"/>
        <end position="24"/>
    </location>
</feature>
<gene>
    <name evidence="2" type="ORF">FZC79_18160</name>
</gene>
<protein>
    <submittedName>
        <fullName evidence="2">Uncharacterized protein</fullName>
    </submittedName>
</protein>
<organism evidence="2 3">
    <name type="scientific">Rossellomorea vietnamensis</name>
    <dbReference type="NCBI Taxonomy" id="218284"/>
    <lineage>
        <taxon>Bacteria</taxon>
        <taxon>Bacillati</taxon>
        <taxon>Bacillota</taxon>
        <taxon>Bacilli</taxon>
        <taxon>Bacillales</taxon>
        <taxon>Bacillaceae</taxon>
        <taxon>Rossellomorea</taxon>
    </lineage>
</organism>
<keyword evidence="1" id="KW-0472">Membrane</keyword>
<keyword evidence="1" id="KW-1133">Transmembrane helix</keyword>
<comment type="caution">
    <text evidence="2">The sequence shown here is derived from an EMBL/GenBank/DDBJ whole genome shotgun (WGS) entry which is preliminary data.</text>
</comment>
<dbReference type="Proteomes" id="UP000323317">
    <property type="component" value="Unassembled WGS sequence"/>
</dbReference>
<name>A0A5D4K872_9BACI</name>
<dbReference type="EMBL" id="VTEH01000017">
    <property type="protein sequence ID" value="TYR73561.1"/>
    <property type="molecule type" value="Genomic_DNA"/>
</dbReference>